<evidence type="ECO:0000313" key="1">
    <source>
        <dbReference type="EMBL" id="KAK8914298.1"/>
    </source>
</evidence>
<comment type="caution">
    <text evidence="1">The sequence shown here is derived from an EMBL/GenBank/DDBJ whole genome shotgun (WGS) entry which is preliminary data.</text>
</comment>
<evidence type="ECO:0000313" key="2">
    <source>
        <dbReference type="Proteomes" id="UP001418222"/>
    </source>
</evidence>
<name>A0AAP0FTP3_9ASPA</name>
<dbReference type="Proteomes" id="UP001418222">
    <property type="component" value="Unassembled WGS sequence"/>
</dbReference>
<proteinExistence type="predicted"/>
<accession>A0AAP0FTP3</accession>
<dbReference type="AlphaFoldDB" id="A0AAP0FTP3"/>
<reference evidence="1 2" key="1">
    <citation type="journal article" date="2022" name="Nat. Plants">
        <title>Genomes of leafy and leafless Platanthera orchids illuminate the evolution of mycoheterotrophy.</title>
        <authorList>
            <person name="Li M.H."/>
            <person name="Liu K.W."/>
            <person name="Li Z."/>
            <person name="Lu H.C."/>
            <person name="Ye Q.L."/>
            <person name="Zhang D."/>
            <person name="Wang J.Y."/>
            <person name="Li Y.F."/>
            <person name="Zhong Z.M."/>
            <person name="Liu X."/>
            <person name="Yu X."/>
            <person name="Liu D.K."/>
            <person name="Tu X.D."/>
            <person name="Liu B."/>
            <person name="Hao Y."/>
            <person name="Liao X.Y."/>
            <person name="Jiang Y.T."/>
            <person name="Sun W.H."/>
            <person name="Chen J."/>
            <person name="Chen Y.Q."/>
            <person name="Ai Y."/>
            <person name="Zhai J.W."/>
            <person name="Wu S.S."/>
            <person name="Zhou Z."/>
            <person name="Hsiao Y.Y."/>
            <person name="Wu W.L."/>
            <person name="Chen Y.Y."/>
            <person name="Lin Y.F."/>
            <person name="Hsu J.L."/>
            <person name="Li C.Y."/>
            <person name="Wang Z.W."/>
            <person name="Zhao X."/>
            <person name="Zhong W.Y."/>
            <person name="Ma X.K."/>
            <person name="Ma L."/>
            <person name="Huang J."/>
            <person name="Chen G.Z."/>
            <person name="Huang M.Z."/>
            <person name="Huang L."/>
            <person name="Peng D.H."/>
            <person name="Luo Y.B."/>
            <person name="Zou S.Q."/>
            <person name="Chen S.P."/>
            <person name="Lan S."/>
            <person name="Tsai W.C."/>
            <person name="Van de Peer Y."/>
            <person name="Liu Z.J."/>
        </authorList>
    </citation>
    <scope>NUCLEOTIDE SEQUENCE [LARGE SCALE GENOMIC DNA]</scope>
    <source>
        <strain evidence="1">Lor287</strain>
    </source>
</reference>
<sequence>MERAYEVPLYRTYAGENDDGGEQHIGVRRSRSPEEKKRWWFREGQEHRGDATHLTAKKTRERRRKCGMRVLG</sequence>
<gene>
    <name evidence="1" type="ORF">KSP39_PZI024160</name>
</gene>
<organism evidence="1 2">
    <name type="scientific">Platanthera zijinensis</name>
    <dbReference type="NCBI Taxonomy" id="2320716"/>
    <lineage>
        <taxon>Eukaryota</taxon>
        <taxon>Viridiplantae</taxon>
        <taxon>Streptophyta</taxon>
        <taxon>Embryophyta</taxon>
        <taxon>Tracheophyta</taxon>
        <taxon>Spermatophyta</taxon>
        <taxon>Magnoliopsida</taxon>
        <taxon>Liliopsida</taxon>
        <taxon>Asparagales</taxon>
        <taxon>Orchidaceae</taxon>
        <taxon>Orchidoideae</taxon>
        <taxon>Orchideae</taxon>
        <taxon>Orchidinae</taxon>
        <taxon>Platanthera</taxon>
    </lineage>
</organism>
<protein>
    <submittedName>
        <fullName evidence="1">Uncharacterized protein</fullName>
    </submittedName>
</protein>
<dbReference type="EMBL" id="JBBWWQ010000021">
    <property type="protein sequence ID" value="KAK8914298.1"/>
    <property type="molecule type" value="Genomic_DNA"/>
</dbReference>
<keyword evidence="2" id="KW-1185">Reference proteome</keyword>